<accession>A0ABQ7WTC1</accession>
<organism evidence="2 3">
    <name type="scientific">Solanum tuberosum</name>
    <name type="common">Potato</name>
    <dbReference type="NCBI Taxonomy" id="4113"/>
    <lineage>
        <taxon>Eukaryota</taxon>
        <taxon>Viridiplantae</taxon>
        <taxon>Streptophyta</taxon>
        <taxon>Embryophyta</taxon>
        <taxon>Tracheophyta</taxon>
        <taxon>Spermatophyta</taxon>
        <taxon>Magnoliopsida</taxon>
        <taxon>eudicotyledons</taxon>
        <taxon>Gunneridae</taxon>
        <taxon>Pentapetalae</taxon>
        <taxon>asterids</taxon>
        <taxon>lamiids</taxon>
        <taxon>Solanales</taxon>
        <taxon>Solanaceae</taxon>
        <taxon>Solanoideae</taxon>
        <taxon>Solaneae</taxon>
        <taxon>Solanum</taxon>
    </lineage>
</organism>
<evidence type="ECO:0000256" key="1">
    <source>
        <dbReference type="SAM" id="MobiDB-lite"/>
    </source>
</evidence>
<comment type="caution">
    <text evidence="2">The sequence shown here is derived from an EMBL/GenBank/DDBJ whole genome shotgun (WGS) entry which is preliminary data.</text>
</comment>
<name>A0ABQ7WTC1_SOLTU</name>
<evidence type="ECO:0000313" key="2">
    <source>
        <dbReference type="EMBL" id="KAH0783979.1"/>
    </source>
</evidence>
<dbReference type="Proteomes" id="UP000826656">
    <property type="component" value="Unassembled WGS sequence"/>
</dbReference>
<gene>
    <name evidence="2" type="ORF">KY290_003577</name>
</gene>
<sequence length="118" mass="13543">MGWHAGSLGELKVLGESPSVFGDRVLIEDVMKKNILDVESHVMTPENLMKKNTVVDVENYVIIFGGSDEEEYAGRRKSRNDFGGSEEEEYGRRRRSSDRRRGSDEDNYGGYRESREDY</sequence>
<keyword evidence="3" id="KW-1185">Reference proteome</keyword>
<dbReference type="EMBL" id="JAIVGD010000001">
    <property type="protein sequence ID" value="KAH0783979.1"/>
    <property type="molecule type" value="Genomic_DNA"/>
</dbReference>
<reference evidence="2 3" key="1">
    <citation type="journal article" date="2021" name="bioRxiv">
        <title>Chromosome-scale and haplotype-resolved genome assembly of a tetraploid potato cultivar.</title>
        <authorList>
            <person name="Sun H."/>
            <person name="Jiao W.-B."/>
            <person name="Krause K."/>
            <person name="Campoy J.A."/>
            <person name="Goel M."/>
            <person name="Folz-Donahue K."/>
            <person name="Kukat C."/>
            <person name="Huettel B."/>
            <person name="Schneeberger K."/>
        </authorList>
    </citation>
    <scope>NUCLEOTIDE SEQUENCE [LARGE SCALE GENOMIC DNA]</scope>
    <source>
        <strain evidence="2">SolTubOtavaFocal</strain>
        <tissue evidence="2">Leaves</tissue>
    </source>
</reference>
<proteinExistence type="predicted"/>
<protein>
    <submittedName>
        <fullName evidence="2">Uncharacterized protein</fullName>
    </submittedName>
</protein>
<feature type="region of interest" description="Disordered" evidence="1">
    <location>
        <begin position="71"/>
        <end position="118"/>
    </location>
</feature>
<evidence type="ECO:0000313" key="3">
    <source>
        <dbReference type="Proteomes" id="UP000826656"/>
    </source>
</evidence>